<evidence type="ECO:0000256" key="4">
    <source>
        <dbReference type="ARBA" id="ARBA00022737"/>
    </source>
</evidence>
<keyword evidence="5" id="KW-0472">Membrane</keyword>
<evidence type="ECO:0000313" key="9">
    <source>
        <dbReference type="Proteomes" id="UP001279734"/>
    </source>
</evidence>
<name>A0AAD3SP89_NEPGR</name>
<sequence>MAVRHLPSPLLFFLLILFHPSLEVEERAPNMNAGDLAALFSIRNSLTDLPGVGFFSTWDFASPDPCSFSGVTCSPSSSLSPTISTLRVTVLALGTGLSNSPGLAGSLSPALSNLTELTQLILFPGFVTGPIPPQLSRLTNLRVLSLTNNRLTGPLPTSLVALQNLHTLDLSFNQLSGSIPPGLTELTQLRVLVLASNQISGQLPDFLATSRLLHLDLKMNKLMGPLPSLPSTLRYLSVSSNAMWGPLNGLESLSDLEYLDLGMNRYSGPIPPSLFRPSLSSLFLQRNNFTGGIPVSPHGKGEELTPYDEGSIVDLSHNSLAGELPAVLAGVETLFLNNNRLSGNVPEEYVKSLGKGTMKTLYLQHNFFCRFPLKATATLPLPVEVCLAYNCMVPPVGLAGCPSSAGSQPSRPAVQCSVFHNDGNVVGGLKWRRVVHRILLTNHPDLFVEY</sequence>
<evidence type="ECO:0000259" key="7">
    <source>
        <dbReference type="Pfam" id="PF08263"/>
    </source>
</evidence>
<dbReference type="Pfam" id="PF08263">
    <property type="entry name" value="LRRNT_2"/>
    <property type="match status" value="1"/>
</dbReference>
<dbReference type="Pfam" id="PF13855">
    <property type="entry name" value="LRR_8"/>
    <property type="match status" value="1"/>
</dbReference>
<keyword evidence="3 6" id="KW-0732">Signal</keyword>
<keyword evidence="9" id="KW-1185">Reference proteome</keyword>
<dbReference type="SUPFAM" id="SSF52058">
    <property type="entry name" value="L domain-like"/>
    <property type="match status" value="1"/>
</dbReference>
<evidence type="ECO:0000256" key="5">
    <source>
        <dbReference type="ARBA" id="ARBA00023136"/>
    </source>
</evidence>
<dbReference type="InterPro" id="IPR032675">
    <property type="entry name" value="LRR_dom_sf"/>
</dbReference>
<keyword evidence="4" id="KW-0677">Repeat</keyword>
<evidence type="ECO:0000256" key="2">
    <source>
        <dbReference type="ARBA" id="ARBA00022614"/>
    </source>
</evidence>
<dbReference type="PROSITE" id="PS51450">
    <property type="entry name" value="LRR"/>
    <property type="match status" value="1"/>
</dbReference>
<dbReference type="GO" id="GO:0016020">
    <property type="term" value="C:membrane"/>
    <property type="evidence" value="ECO:0007669"/>
    <property type="project" value="UniProtKB-SubCell"/>
</dbReference>
<gene>
    <name evidence="8" type="ORF">Nepgr_016819</name>
</gene>
<dbReference type="Gene3D" id="3.80.10.10">
    <property type="entry name" value="Ribonuclease Inhibitor"/>
    <property type="match status" value="2"/>
</dbReference>
<feature type="signal peptide" evidence="6">
    <location>
        <begin position="1"/>
        <end position="23"/>
    </location>
</feature>
<reference evidence="8" key="1">
    <citation type="submission" date="2023-05" db="EMBL/GenBank/DDBJ databases">
        <title>Nepenthes gracilis genome sequencing.</title>
        <authorList>
            <person name="Fukushima K."/>
        </authorList>
    </citation>
    <scope>NUCLEOTIDE SEQUENCE</scope>
    <source>
        <strain evidence="8">SING2019-196</strain>
    </source>
</reference>
<protein>
    <recommendedName>
        <fullName evidence="7">Leucine-rich repeat-containing N-terminal plant-type domain-containing protein</fullName>
    </recommendedName>
</protein>
<keyword evidence="2" id="KW-0433">Leucine-rich repeat</keyword>
<comment type="subcellular location">
    <subcellularLocation>
        <location evidence="1">Membrane</location>
    </subcellularLocation>
</comment>
<proteinExistence type="predicted"/>
<feature type="chain" id="PRO_5042104002" description="Leucine-rich repeat-containing N-terminal plant-type domain-containing protein" evidence="6">
    <location>
        <begin position="24"/>
        <end position="450"/>
    </location>
</feature>
<feature type="domain" description="Leucine-rich repeat-containing N-terminal plant-type" evidence="7">
    <location>
        <begin position="33"/>
        <end position="74"/>
    </location>
</feature>
<dbReference type="Proteomes" id="UP001279734">
    <property type="component" value="Unassembled WGS sequence"/>
</dbReference>
<dbReference type="AlphaFoldDB" id="A0AAD3SP89"/>
<dbReference type="EMBL" id="BSYO01000014">
    <property type="protein sequence ID" value="GMH14978.1"/>
    <property type="molecule type" value="Genomic_DNA"/>
</dbReference>
<dbReference type="InterPro" id="IPR001611">
    <property type="entry name" value="Leu-rich_rpt"/>
</dbReference>
<comment type="caution">
    <text evidence="8">The sequence shown here is derived from an EMBL/GenBank/DDBJ whole genome shotgun (WGS) entry which is preliminary data.</text>
</comment>
<dbReference type="InterPro" id="IPR013210">
    <property type="entry name" value="LRR_N_plant-typ"/>
</dbReference>
<evidence type="ECO:0000313" key="8">
    <source>
        <dbReference type="EMBL" id="GMH14978.1"/>
    </source>
</evidence>
<organism evidence="8 9">
    <name type="scientific">Nepenthes gracilis</name>
    <name type="common">Slender pitcher plant</name>
    <dbReference type="NCBI Taxonomy" id="150966"/>
    <lineage>
        <taxon>Eukaryota</taxon>
        <taxon>Viridiplantae</taxon>
        <taxon>Streptophyta</taxon>
        <taxon>Embryophyta</taxon>
        <taxon>Tracheophyta</taxon>
        <taxon>Spermatophyta</taxon>
        <taxon>Magnoliopsida</taxon>
        <taxon>eudicotyledons</taxon>
        <taxon>Gunneridae</taxon>
        <taxon>Pentapetalae</taxon>
        <taxon>Caryophyllales</taxon>
        <taxon>Nepenthaceae</taxon>
        <taxon>Nepenthes</taxon>
    </lineage>
</organism>
<dbReference type="InterPro" id="IPR053213">
    <property type="entry name" value="RLP29"/>
</dbReference>
<evidence type="ECO:0000256" key="3">
    <source>
        <dbReference type="ARBA" id="ARBA00022729"/>
    </source>
</evidence>
<evidence type="ECO:0000256" key="6">
    <source>
        <dbReference type="SAM" id="SignalP"/>
    </source>
</evidence>
<dbReference type="PANTHER" id="PTHR48009:SF1">
    <property type="entry name" value="LEUCINE-RICH REPEAT (LRR) FAMILY PROTEIN"/>
    <property type="match status" value="1"/>
</dbReference>
<evidence type="ECO:0000256" key="1">
    <source>
        <dbReference type="ARBA" id="ARBA00004370"/>
    </source>
</evidence>
<dbReference type="FunFam" id="3.80.10.10:FF:000400">
    <property type="entry name" value="Nuclear pore complex protein NUP107"/>
    <property type="match status" value="1"/>
</dbReference>
<dbReference type="PANTHER" id="PTHR48009">
    <property type="entry name" value="LEUCINE-RICH REPEAT (LRR) FAMILY PROTEIN"/>
    <property type="match status" value="1"/>
</dbReference>
<accession>A0AAD3SP89</accession>